<reference evidence="2" key="1">
    <citation type="submission" date="2024-06" db="EMBL/GenBank/DDBJ databases">
        <authorList>
            <person name="Ryan C."/>
        </authorList>
    </citation>
    <scope>NUCLEOTIDE SEQUENCE [LARGE SCALE GENOMIC DNA]</scope>
</reference>
<gene>
    <name evidence="1" type="ORF">URODEC1_LOCUS60187</name>
</gene>
<dbReference type="EMBL" id="OZ075134">
    <property type="protein sequence ID" value="CAL4990289.1"/>
    <property type="molecule type" value="Genomic_DNA"/>
</dbReference>
<evidence type="ECO:0000313" key="2">
    <source>
        <dbReference type="Proteomes" id="UP001497457"/>
    </source>
</evidence>
<dbReference type="InterPro" id="IPR038765">
    <property type="entry name" value="Papain-like_cys_pep_sf"/>
</dbReference>
<organism evidence="1 2">
    <name type="scientific">Urochloa decumbens</name>
    <dbReference type="NCBI Taxonomy" id="240449"/>
    <lineage>
        <taxon>Eukaryota</taxon>
        <taxon>Viridiplantae</taxon>
        <taxon>Streptophyta</taxon>
        <taxon>Embryophyta</taxon>
        <taxon>Tracheophyta</taxon>
        <taxon>Spermatophyta</taxon>
        <taxon>Magnoliopsida</taxon>
        <taxon>Liliopsida</taxon>
        <taxon>Poales</taxon>
        <taxon>Poaceae</taxon>
        <taxon>PACMAD clade</taxon>
        <taxon>Panicoideae</taxon>
        <taxon>Panicodae</taxon>
        <taxon>Paniceae</taxon>
        <taxon>Melinidinae</taxon>
        <taxon>Urochloa</taxon>
    </lineage>
</organism>
<reference evidence="1 2" key="2">
    <citation type="submission" date="2024-10" db="EMBL/GenBank/DDBJ databases">
        <authorList>
            <person name="Ryan C."/>
        </authorList>
    </citation>
    <scope>NUCLEOTIDE SEQUENCE [LARGE SCALE GENOMIC DNA]</scope>
</reference>
<keyword evidence="2" id="KW-1185">Reference proteome</keyword>
<sequence length="231" mass="25875">MEWRSSWAGRRGWLLVSRQPVIPNVEGTCAIQAVADALQARFKIADMRDGKIVSYALPYCDQFASEMLERRILGTYGADISDVLDEVMYVGIPVDRVDLRFPNIHQGMDQHRKIAGYRIMPVNGEHEVAERLLCDEIKMNGPVIGELVLARDFLSSNGHTYGPSINNPKMMVTRGDGTIVCHAVAITGYGWRPSGQRFLEFQNNWGIEPHIGGIGTMLFSALRRVFIPIVD</sequence>
<protein>
    <submittedName>
        <fullName evidence="1">Uncharacterized protein</fullName>
    </submittedName>
</protein>
<dbReference type="Proteomes" id="UP001497457">
    <property type="component" value="Chromosome 24b"/>
</dbReference>
<dbReference type="SUPFAM" id="SSF54001">
    <property type="entry name" value="Cysteine proteinases"/>
    <property type="match status" value="1"/>
</dbReference>
<dbReference type="Gene3D" id="3.90.70.10">
    <property type="entry name" value="Cysteine proteinases"/>
    <property type="match status" value="1"/>
</dbReference>
<dbReference type="AlphaFoldDB" id="A0ABC9B571"/>
<proteinExistence type="predicted"/>
<name>A0ABC9B571_9POAL</name>
<accession>A0ABC9B571</accession>
<evidence type="ECO:0000313" key="1">
    <source>
        <dbReference type="EMBL" id="CAL4990289.1"/>
    </source>
</evidence>